<dbReference type="GO" id="GO:0015888">
    <property type="term" value="P:thiamine transport"/>
    <property type="evidence" value="ECO:0007669"/>
    <property type="project" value="TreeGrafter"/>
</dbReference>
<dbReference type="SUPFAM" id="SSF53850">
    <property type="entry name" value="Periplasmic binding protein-like II"/>
    <property type="match status" value="1"/>
</dbReference>
<gene>
    <name evidence="3" type="ORF">H8689_07515</name>
</gene>
<dbReference type="Proteomes" id="UP000601522">
    <property type="component" value="Unassembled WGS sequence"/>
</dbReference>
<dbReference type="SUPFAM" id="SSF140683">
    <property type="entry name" value="SP0561-like"/>
    <property type="match status" value="1"/>
</dbReference>
<reference evidence="3 4" key="1">
    <citation type="submission" date="2020-08" db="EMBL/GenBank/DDBJ databases">
        <title>Genome public.</title>
        <authorList>
            <person name="Liu C."/>
            <person name="Sun Q."/>
        </authorList>
    </citation>
    <scope>NUCLEOTIDE SEQUENCE [LARGE SCALE GENOMIC DNA]</scope>
    <source>
        <strain evidence="3 4">NSJ-26</strain>
    </source>
</reference>
<organism evidence="3 4">
    <name type="scientific">Wansuia hejianensis</name>
    <dbReference type="NCBI Taxonomy" id="2763667"/>
    <lineage>
        <taxon>Bacteria</taxon>
        <taxon>Bacillati</taxon>
        <taxon>Bacillota</taxon>
        <taxon>Clostridia</taxon>
        <taxon>Lachnospirales</taxon>
        <taxon>Lachnospiraceae</taxon>
        <taxon>Wansuia</taxon>
    </lineage>
</organism>
<dbReference type="EMBL" id="JACRTK010000003">
    <property type="protein sequence ID" value="MBC8590959.1"/>
    <property type="molecule type" value="Genomic_DNA"/>
</dbReference>
<evidence type="ECO:0000259" key="2">
    <source>
        <dbReference type="Pfam" id="PF08984"/>
    </source>
</evidence>
<dbReference type="InterPro" id="IPR038062">
    <property type="entry name" value="ScdA-like_N_sf"/>
</dbReference>
<dbReference type="GO" id="GO:0030976">
    <property type="term" value="F:thiamine pyrophosphate binding"/>
    <property type="evidence" value="ECO:0007669"/>
    <property type="project" value="TreeGrafter"/>
</dbReference>
<accession>A0A926F2Z1</accession>
<dbReference type="GO" id="GO:0030975">
    <property type="term" value="F:thiamine binding"/>
    <property type="evidence" value="ECO:0007669"/>
    <property type="project" value="TreeGrafter"/>
</dbReference>
<evidence type="ECO:0000313" key="3">
    <source>
        <dbReference type="EMBL" id="MBC8590959.1"/>
    </source>
</evidence>
<dbReference type="Pfam" id="PF08984">
    <property type="entry name" value="DUF1858"/>
    <property type="match status" value="1"/>
</dbReference>
<proteinExistence type="predicted"/>
<keyword evidence="4" id="KW-1185">Reference proteome</keyword>
<dbReference type="AlphaFoldDB" id="A0A926F2Z1"/>
<name>A0A926F2Z1_9FIRM</name>
<evidence type="ECO:0000313" key="4">
    <source>
        <dbReference type="Proteomes" id="UP000601522"/>
    </source>
</evidence>
<dbReference type="GO" id="GO:0030288">
    <property type="term" value="C:outer membrane-bounded periplasmic space"/>
    <property type="evidence" value="ECO:0007669"/>
    <property type="project" value="TreeGrafter"/>
</dbReference>
<dbReference type="Pfam" id="PF13343">
    <property type="entry name" value="SBP_bac_6"/>
    <property type="match status" value="1"/>
</dbReference>
<dbReference type="InterPro" id="IPR015077">
    <property type="entry name" value="DUF1858"/>
</dbReference>
<dbReference type="PANTHER" id="PTHR30006">
    <property type="entry name" value="THIAMINE-BINDING PERIPLASMIC PROTEIN-RELATED"/>
    <property type="match status" value="1"/>
</dbReference>
<comment type="caution">
    <text evidence="3">The sequence shown here is derived from an EMBL/GenBank/DDBJ whole genome shotgun (WGS) entry which is preliminary data.</text>
</comment>
<protein>
    <submittedName>
        <fullName evidence="3">ABC transporter substrate-binding protein</fullName>
    </submittedName>
</protein>
<evidence type="ECO:0000256" key="1">
    <source>
        <dbReference type="ARBA" id="ARBA00022729"/>
    </source>
</evidence>
<dbReference type="Gene3D" id="1.10.3910.10">
    <property type="entry name" value="SP0561-like"/>
    <property type="match status" value="1"/>
</dbReference>
<feature type="domain" description="DUF1858" evidence="2">
    <location>
        <begin position="7"/>
        <end position="62"/>
    </location>
</feature>
<keyword evidence="1" id="KW-0732">Signal</keyword>
<dbReference type="Gene3D" id="3.40.190.10">
    <property type="entry name" value="Periplasmic binding protein-like II"/>
    <property type="match status" value="2"/>
</dbReference>
<dbReference type="RefSeq" id="WP_249323798.1">
    <property type="nucleotide sequence ID" value="NZ_JACRTK010000003.1"/>
</dbReference>
<sequence>MNKYFDIKDKVYNITENYPETIDIFAQNGFEQLKNEKMRKIMGKTISLEMACITKKVNLELFEQKLVETIEQSRKSEDDTLVTKTNKKDVDIKIEGVLPCPVRIPLLENFNNWIEENPNIVPYKVDYELKSANMGVEWIRHKIEKGNLDDIADIYLSAGFDLFFDRNLIGKYKSQGVFEDISGLDRLNKDFQNDQINLKDPEGQYTIMGVVPAVFLVNTKELSGREMPKTWDDLLKPEFENSISLPLHDFDLFNALLLTIYRYYGKEGIRKLGKSLLKSMAPAEMVKSHIKRNNSGIPTVTVMPYLFTQMVKEDSPLKLVWPEDGAIVSPIILLTRKDSKEKTQPLVDFFLSKEVGELMSTNGKFPSTHPEIVNEFSKDKKFMWIGWDFINNHDDIGSLIEECMKIFETAKEEK</sequence>
<dbReference type="PANTHER" id="PTHR30006:SF2">
    <property type="entry name" value="ABC TRANSPORTER SUBSTRATE-BINDING PROTEIN"/>
    <property type="match status" value="1"/>
</dbReference>